<gene>
    <name evidence="1" type="ORF">MLD38_013173</name>
</gene>
<evidence type="ECO:0000313" key="2">
    <source>
        <dbReference type="Proteomes" id="UP001057402"/>
    </source>
</evidence>
<sequence length="260" mass="28950">MKHNKSKKGRRRQRKTTPPVRRLFRTCLEVFADGGVPAPADVERLRAVLDDLQPEDVGLTADMPYFRKMMVDGPQTISYLHLHECDKFSIGIFCFPPSGIIPLHNHPGMTVFSKLLFGTMHIKSYDWVADDRSRTSVDSTPLHPSGARLAEVQVDAEFSAPCETFILYPAEGGNMHRFTGVTACAVLDVLGPPYSDAEGRHCTYFRDFPLKSVSGPTAQSDGVSVPEEEEKGRFAWLGEMEKPADFAVVGEMYRGPRLTT</sequence>
<comment type="caution">
    <text evidence="1">The sequence shown here is derived from an EMBL/GenBank/DDBJ whole genome shotgun (WGS) entry which is preliminary data.</text>
</comment>
<accession>A0ACB9R843</accession>
<protein>
    <submittedName>
        <fullName evidence="1">Uncharacterized protein</fullName>
    </submittedName>
</protein>
<proteinExistence type="predicted"/>
<dbReference type="Proteomes" id="UP001057402">
    <property type="component" value="Chromosome 4"/>
</dbReference>
<dbReference type="EMBL" id="CM042883">
    <property type="protein sequence ID" value="KAI4375286.1"/>
    <property type="molecule type" value="Genomic_DNA"/>
</dbReference>
<organism evidence="1 2">
    <name type="scientific">Melastoma candidum</name>
    <dbReference type="NCBI Taxonomy" id="119954"/>
    <lineage>
        <taxon>Eukaryota</taxon>
        <taxon>Viridiplantae</taxon>
        <taxon>Streptophyta</taxon>
        <taxon>Embryophyta</taxon>
        <taxon>Tracheophyta</taxon>
        <taxon>Spermatophyta</taxon>
        <taxon>Magnoliopsida</taxon>
        <taxon>eudicotyledons</taxon>
        <taxon>Gunneridae</taxon>
        <taxon>Pentapetalae</taxon>
        <taxon>rosids</taxon>
        <taxon>malvids</taxon>
        <taxon>Myrtales</taxon>
        <taxon>Melastomataceae</taxon>
        <taxon>Melastomatoideae</taxon>
        <taxon>Melastomateae</taxon>
        <taxon>Melastoma</taxon>
    </lineage>
</organism>
<reference evidence="2" key="1">
    <citation type="journal article" date="2023" name="Front. Plant Sci.">
        <title>Chromosomal-level genome assembly of Melastoma candidum provides insights into trichome evolution.</title>
        <authorList>
            <person name="Zhong Y."/>
            <person name="Wu W."/>
            <person name="Sun C."/>
            <person name="Zou P."/>
            <person name="Liu Y."/>
            <person name="Dai S."/>
            <person name="Zhou R."/>
        </authorList>
    </citation>
    <scope>NUCLEOTIDE SEQUENCE [LARGE SCALE GENOMIC DNA]</scope>
</reference>
<name>A0ACB9R843_9MYRT</name>
<keyword evidence="2" id="KW-1185">Reference proteome</keyword>
<evidence type="ECO:0000313" key="1">
    <source>
        <dbReference type="EMBL" id="KAI4375286.1"/>
    </source>
</evidence>